<accession>A0ABP3UBH7</accession>
<dbReference type="Proteomes" id="UP001500339">
    <property type="component" value="Unassembled WGS sequence"/>
</dbReference>
<comment type="caution">
    <text evidence="1">The sequence shown here is derived from an EMBL/GenBank/DDBJ whole genome shotgun (WGS) entry which is preliminary data.</text>
</comment>
<dbReference type="RefSeq" id="WP_343770374.1">
    <property type="nucleotide sequence ID" value="NZ_BAAACF010000003.1"/>
</dbReference>
<keyword evidence="2" id="KW-1185">Reference proteome</keyword>
<sequence length="109" mass="12372">MNHRKVVQGYYGDVNNLTDLLSKLINSYRLLIGGAGELNTIALARKKDVKDAIDRANELGDIIDELIDALDQCSCEYSNYCRIKGEILKTKIHAKYILTEIDEELKLKE</sequence>
<evidence type="ECO:0000313" key="1">
    <source>
        <dbReference type="EMBL" id="GAA0728041.1"/>
    </source>
</evidence>
<protein>
    <submittedName>
        <fullName evidence="1">Uncharacterized protein</fullName>
    </submittedName>
</protein>
<dbReference type="EMBL" id="BAAACF010000003">
    <property type="protein sequence ID" value="GAA0728041.1"/>
    <property type="molecule type" value="Genomic_DNA"/>
</dbReference>
<evidence type="ECO:0000313" key="2">
    <source>
        <dbReference type="Proteomes" id="UP001500339"/>
    </source>
</evidence>
<name>A0ABP3UBH7_9CLOT</name>
<organism evidence="1 2">
    <name type="scientific">Clostridium malenominatum</name>
    <dbReference type="NCBI Taxonomy" id="1539"/>
    <lineage>
        <taxon>Bacteria</taxon>
        <taxon>Bacillati</taxon>
        <taxon>Bacillota</taxon>
        <taxon>Clostridia</taxon>
        <taxon>Eubacteriales</taxon>
        <taxon>Clostridiaceae</taxon>
        <taxon>Clostridium</taxon>
    </lineage>
</organism>
<gene>
    <name evidence="1" type="ORF">GCM10008905_26380</name>
</gene>
<proteinExistence type="predicted"/>
<reference evidence="2" key="1">
    <citation type="journal article" date="2019" name="Int. J. Syst. Evol. Microbiol.">
        <title>The Global Catalogue of Microorganisms (GCM) 10K type strain sequencing project: providing services to taxonomists for standard genome sequencing and annotation.</title>
        <authorList>
            <consortium name="The Broad Institute Genomics Platform"/>
            <consortium name="The Broad Institute Genome Sequencing Center for Infectious Disease"/>
            <person name="Wu L."/>
            <person name="Ma J."/>
        </authorList>
    </citation>
    <scope>NUCLEOTIDE SEQUENCE [LARGE SCALE GENOMIC DNA]</scope>
    <source>
        <strain evidence="2">JCM 1405</strain>
    </source>
</reference>